<sequence length="62" mass="7153">MGKKLALNVFYNLAIFFCMLTAYWGFEHARYEFLLAALFAGAILVVLKIKLIKQVKETQKPK</sequence>
<keyword evidence="1" id="KW-0472">Membrane</keyword>
<feature type="transmembrane region" description="Helical" evidence="1">
    <location>
        <begin position="7"/>
        <end position="26"/>
    </location>
</feature>
<evidence type="ECO:0000313" key="2">
    <source>
        <dbReference type="EMBL" id="MBK0379878.1"/>
    </source>
</evidence>
<evidence type="ECO:0000256" key="1">
    <source>
        <dbReference type="SAM" id="Phobius"/>
    </source>
</evidence>
<keyword evidence="3" id="KW-1185">Reference proteome</keyword>
<dbReference type="AlphaFoldDB" id="A0A934PSA9"/>
<evidence type="ECO:0000313" key="3">
    <source>
        <dbReference type="Proteomes" id="UP000613193"/>
    </source>
</evidence>
<organism evidence="2 3">
    <name type="scientific">Mucilaginibacter segetis</name>
    <dbReference type="NCBI Taxonomy" id="2793071"/>
    <lineage>
        <taxon>Bacteria</taxon>
        <taxon>Pseudomonadati</taxon>
        <taxon>Bacteroidota</taxon>
        <taxon>Sphingobacteriia</taxon>
        <taxon>Sphingobacteriales</taxon>
        <taxon>Sphingobacteriaceae</taxon>
        <taxon>Mucilaginibacter</taxon>
    </lineage>
</organism>
<accession>A0A934PSA9</accession>
<reference evidence="2" key="1">
    <citation type="submission" date="2020-12" db="EMBL/GenBank/DDBJ databases">
        <title>Bacterial novel species Mucilaginibacter sp. SD-g isolated from soil.</title>
        <authorList>
            <person name="Jung H.-Y."/>
        </authorList>
    </citation>
    <scope>NUCLEOTIDE SEQUENCE</scope>
    <source>
        <strain evidence="2">SD-g</strain>
    </source>
</reference>
<proteinExistence type="predicted"/>
<comment type="caution">
    <text evidence="2">The sequence shown here is derived from an EMBL/GenBank/DDBJ whole genome shotgun (WGS) entry which is preliminary data.</text>
</comment>
<gene>
    <name evidence="2" type="ORF">I5M19_11195</name>
</gene>
<keyword evidence="1" id="KW-1133">Transmembrane helix</keyword>
<keyword evidence="1" id="KW-0812">Transmembrane</keyword>
<dbReference type="Pfam" id="PF19885">
    <property type="entry name" value="DUF6358"/>
    <property type="match status" value="1"/>
</dbReference>
<dbReference type="RefSeq" id="WP_200066419.1">
    <property type="nucleotide sequence ID" value="NZ_JAEHFW010000002.1"/>
</dbReference>
<feature type="transmembrane region" description="Helical" evidence="1">
    <location>
        <begin position="32"/>
        <end position="52"/>
    </location>
</feature>
<dbReference type="Proteomes" id="UP000613193">
    <property type="component" value="Unassembled WGS sequence"/>
</dbReference>
<dbReference type="InterPro" id="IPR045938">
    <property type="entry name" value="DUF6358"/>
</dbReference>
<name>A0A934PSA9_9SPHI</name>
<dbReference type="EMBL" id="JAEHFW010000002">
    <property type="protein sequence ID" value="MBK0379878.1"/>
    <property type="molecule type" value="Genomic_DNA"/>
</dbReference>
<protein>
    <submittedName>
        <fullName evidence="2">Uncharacterized protein</fullName>
    </submittedName>
</protein>